<accession>A0A2U8HME5</accession>
<evidence type="ECO:0000313" key="2">
    <source>
        <dbReference type="EMBL" id="AWI86095.1"/>
    </source>
</evidence>
<geneLocation type="plasmid" evidence="2 3">
    <name>unnamed1</name>
</geneLocation>
<dbReference type="Proteomes" id="UP000244915">
    <property type="component" value="Plasmid unnamed1"/>
</dbReference>
<sequence length="273" mass="29984">MTSSPPLSGIDTHAHIFDPRALMAPGRRYAPSYTATVEAWLGHMARAGVSHGVLVQPSFYGTDNHLLAEALAAYPQRLRGIAVLDPAVAERTLAEMDAQGFVGARLNLVGKELEDYTSREWQRFFHRLAEIGWQVEIQRAFEDFAQLLPAISRAGCAVMIDHFGLPQGGIDAANPAHAATLDMLRQTPNAWVKLSAPYRSGQDAARASVSLAHLRAACGGLGRFVWGSDWPHTQHEKAASYAQQVARLEQLLPDPDDRRRVLVENPAALFRFT</sequence>
<dbReference type="RefSeq" id="WP_108970198.1">
    <property type="nucleotide sequence ID" value="NZ_CP022191.1"/>
</dbReference>
<protein>
    <submittedName>
        <fullName evidence="2">Amidohydrolase</fullName>
    </submittedName>
</protein>
<gene>
    <name evidence="2" type="ORF">CEW88_20315</name>
</gene>
<keyword evidence="2" id="KW-0614">Plasmid</keyword>
<dbReference type="PANTHER" id="PTHR35563">
    <property type="entry name" value="BARREL METAL-DEPENDENT HYDROLASE, PUTATIVE (AFU_ORTHOLOGUE AFUA_1G16240)-RELATED"/>
    <property type="match status" value="1"/>
</dbReference>
<proteinExistence type="predicted"/>
<keyword evidence="2" id="KW-0378">Hydrolase</keyword>
<evidence type="ECO:0000259" key="1">
    <source>
        <dbReference type="Pfam" id="PF04909"/>
    </source>
</evidence>
<organism evidence="2 3">
    <name type="scientific">Alloyangia pacifica</name>
    <dbReference type="NCBI Taxonomy" id="311180"/>
    <lineage>
        <taxon>Bacteria</taxon>
        <taxon>Pseudomonadati</taxon>
        <taxon>Pseudomonadota</taxon>
        <taxon>Alphaproteobacteria</taxon>
        <taxon>Rhodobacterales</taxon>
        <taxon>Roseobacteraceae</taxon>
        <taxon>Alloyangia</taxon>
    </lineage>
</organism>
<name>A0A2U8HME5_9RHOB</name>
<reference evidence="2 3" key="1">
    <citation type="submission" date="2017-06" db="EMBL/GenBank/DDBJ databases">
        <title>Yangia sp. YSBP01 complete genome sequence.</title>
        <authorList>
            <person name="Woo J.-H."/>
            <person name="Kim H.-S."/>
        </authorList>
    </citation>
    <scope>NUCLEOTIDE SEQUENCE [LARGE SCALE GENOMIC DNA]</scope>
    <source>
        <strain evidence="2 3">YSBP01</strain>
        <plasmid evidence="2 3">unnamed1</plasmid>
    </source>
</reference>
<dbReference type="AlphaFoldDB" id="A0A2U8HME5"/>
<feature type="domain" description="Amidohydrolase-related" evidence="1">
    <location>
        <begin position="10"/>
        <end position="272"/>
    </location>
</feature>
<dbReference type="GO" id="GO:0016787">
    <property type="term" value="F:hydrolase activity"/>
    <property type="evidence" value="ECO:0007669"/>
    <property type="project" value="UniProtKB-KW"/>
</dbReference>
<dbReference type="SUPFAM" id="SSF51556">
    <property type="entry name" value="Metallo-dependent hydrolases"/>
    <property type="match status" value="1"/>
</dbReference>
<dbReference type="Gene3D" id="3.20.20.140">
    <property type="entry name" value="Metal-dependent hydrolases"/>
    <property type="match status" value="1"/>
</dbReference>
<evidence type="ECO:0000313" key="3">
    <source>
        <dbReference type="Proteomes" id="UP000244915"/>
    </source>
</evidence>
<dbReference type="InterPro" id="IPR052358">
    <property type="entry name" value="Aro_Compnd_Degr_Hydrolases"/>
</dbReference>
<dbReference type="PANTHER" id="PTHR35563:SF2">
    <property type="entry name" value="BARREL METAL-DEPENDENT HYDROLASE, PUTATIVE (AFU_ORTHOLOGUE AFUA_1G16240)-RELATED"/>
    <property type="match status" value="1"/>
</dbReference>
<dbReference type="KEGG" id="ypac:CEW88_20315"/>
<dbReference type="Pfam" id="PF04909">
    <property type="entry name" value="Amidohydro_2"/>
    <property type="match status" value="1"/>
</dbReference>
<dbReference type="EMBL" id="CP022191">
    <property type="protein sequence ID" value="AWI86095.1"/>
    <property type="molecule type" value="Genomic_DNA"/>
</dbReference>
<dbReference type="InterPro" id="IPR032466">
    <property type="entry name" value="Metal_Hydrolase"/>
</dbReference>
<dbReference type="InterPro" id="IPR006680">
    <property type="entry name" value="Amidohydro-rel"/>
</dbReference>
<dbReference type="OrthoDB" id="9787654at2"/>